<evidence type="ECO:0000256" key="4">
    <source>
        <dbReference type="ARBA" id="ARBA00022989"/>
    </source>
</evidence>
<dbReference type="EMBL" id="PQVF01000010">
    <property type="protein sequence ID" value="POY35628.1"/>
    <property type="molecule type" value="Genomic_DNA"/>
</dbReference>
<dbReference type="OrthoDB" id="9813917at2"/>
<dbReference type="AlphaFoldDB" id="A0A2S4ZZ49"/>
<dbReference type="Pfam" id="PF12821">
    <property type="entry name" value="ThrE_2"/>
    <property type="match status" value="1"/>
</dbReference>
<dbReference type="PANTHER" id="PTHR34390:SF2">
    <property type="entry name" value="SUCCINATE TRANSPORTER SUBUNIT YJJP-RELATED"/>
    <property type="match status" value="1"/>
</dbReference>
<name>A0A2S4ZZ49_9SPHI</name>
<keyword evidence="5 7" id="KW-0472">Membrane</keyword>
<evidence type="ECO:0008006" key="12">
    <source>
        <dbReference type="Google" id="ProtNLM"/>
    </source>
</evidence>
<comment type="subcellular location">
    <subcellularLocation>
        <location evidence="1">Cell membrane</location>
        <topology evidence="1">Multi-pass membrane protein</topology>
    </subcellularLocation>
</comment>
<proteinExistence type="inferred from homology"/>
<comment type="caution">
    <text evidence="10">The sequence shown here is derived from an EMBL/GenBank/DDBJ whole genome shotgun (WGS) entry which is preliminary data.</text>
</comment>
<keyword evidence="4 7" id="KW-1133">Transmembrane helix</keyword>
<keyword evidence="11" id="KW-1185">Reference proteome</keyword>
<evidence type="ECO:0000259" key="8">
    <source>
        <dbReference type="Pfam" id="PF06738"/>
    </source>
</evidence>
<feature type="transmembrane region" description="Helical" evidence="7">
    <location>
        <begin position="274"/>
        <end position="291"/>
    </location>
</feature>
<feature type="transmembrane region" description="Helical" evidence="7">
    <location>
        <begin position="175"/>
        <end position="199"/>
    </location>
</feature>
<keyword evidence="3 7" id="KW-0812">Transmembrane</keyword>
<feature type="transmembrane region" description="Helical" evidence="7">
    <location>
        <begin position="205"/>
        <end position="223"/>
    </location>
</feature>
<dbReference type="GO" id="GO:0022857">
    <property type="term" value="F:transmembrane transporter activity"/>
    <property type="evidence" value="ECO:0007669"/>
    <property type="project" value="InterPro"/>
</dbReference>
<evidence type="ECO:0000256" key="3">
    <source>
        <dbReference type="ARBA" id="ARBA00022692"/>
    </source>
</evidence>
<evidence type="ECO:0000256" key="7">
    <source>
        <dbReference type="SAM" id="Phobius"/>
    </source>
</evidence>
<reference evidence="10 11" key="1">
    <citation type="submission" date="2018-01" db="EMBL/GenBank/DDBJ databases">
        <authorList>
            <person name="Gaut B.S."/>
            <person name="Morton B.R."/>
            <person name="Clegg M.T."/>
            <person name="Duvall M.R."/>
        </authorList>
    </citation>
    <scope>NUCLEOTIDE SEQUENCE [LARGE SCALE GENOMIC DNA]</scope>
    <source>
        <strain evidence="10 11">HR-AV</strain>
    </source>
</reference>
<dbReference type="Pfam" id="PF06738">
    <property type="entry name" value="ThrE"/>
    <property type="match status" value="1"/>
</dbReference>
<dbReference type="InterPro" id="IPR050539">
    <property type="entry name" value="ThrE_Dicarb/AminoAcid_Exp"/>
</dbReference>
<sequence>MHNEALEAAVLEKKLDLLLKTGLLLMQSGSDSNRIDRNVKRIALHFGISSSKLHMHITLTTLMMTISDGSNSITKFRKMKGHGVNMTTVDGISRLTWKALEKGYSLEHYEKELNQISGKKHSYPRWLIILAVGMACGGFCTLFGGDWAANLIASFAAATGLFLRQELHKKHINTYLTIATVALTSSLIAGAITLFTNWTATPQDAIAGAVLFLVPGVPMINSLDDIIDDFTIVGTTRAIVTILCIASIALGMIVAMELLGIKPHPLTPPAHNKLVIIFAGALAATGFAVLFNVPLRALWLCALGGAIAVLTRNVLRLDFGVNLPLASLAGALLSSTCAIYWVHKVHTPGHVISIPPVIPMVPGVLAYTSMMSVFSFTEAHDNDQKLKALLQIFSPGVEFVLTLLCIALGVTIPNIIDRYFSSKAKQRRIEMAMKHKQL</sequence>
<dbReference type="GO" id="GO:0015744">
    <property type="term" value="P:succinate transport"/>
    <property type="evidence" value="ECO:0007669"/>
    <property type="project" value="TreeGrafter"/>
</dbReference>
<evidence type="ECO:0000259" key="9">
    <source>
        <dbReference type="Pfam" id="PF12821"/>
    </source>
</evidence>
<gene>
    <name evidence="10" type="ORF">C3K47_14630</name>
</gene>
<dbReference type="InterPro" id="IPR010619">
    <property type="entry name" value="ThrE-like_N"/>
</dbReference>
<evidence type="ECO:0000313" key="10">
    <source>
        <dbReference type="EMBL" id="POY35628.1"/>
    </source>
</evidence>
<feature type="domain" description="Threonine/serine exporter-like N-terminal" evidence="8">
    <location>
        <begin position="16"/>
        <end position="258"/>
    </location>
</feature>
<feature type="transmembrane region" description="Helical" evidence="7">
    <location>
        <begin position="123"/>
        <end position="141"/>
    </location>
</feature>
<dbReference type="RefSeq" id="WP_103789901.1">
    <property type="nucleotide sequence ID" value="NZ_PQVF01000010.1"/>
</dbReference>
<evidence type="ECO:0000256" key="1">
    <source>
        <dbReference type="ARBA" id="ARBA00004651"/>
    </source>
</evidence>
<organism evidence="10 11">
    <name type="scientific">Solitalea longa</name>
    <dbReference type="NCBI Taxonomy" id="2079460"/>
    <lineage>
        <taxon>Bacteria</taxon>
        <taxon>Pseudomonadati</taxon>
        <taxon>Bacteroidota</taxon>
        <taxon>Sphingobacteriia</taxon>
        <taxon>Sphingobacteriales</taxon>
        <taxon>Sphingobacteriaceae</taxon>
        <taxon>Solitalea</taxon>
    </lineage>
</organism>
<accession>A0A2S4ZZ49</accession>
<dbReference type="PANTHER" id="PTHR34390">
    <property type="entry name" value="UPF0442 PROTEIN YJJB-RELATED"/>
    <property type="match status" value="1"/>
</dbReference>
<feature type="transmembrane region" description="Helical" evidence="7">
    <location>
        <begin position="235"/>
        <end position="254"/>
    </location>
</feature>
<keyword evidence="2" id="KW-1003">Cell membrane</keyword>
<feature type="transmembrane region" description="Helical" evidence="7">
    <location>
        <begin position="354"/>
        <end position="376"/>
    </location>
</feature>
<dbReference type="Proteomes" id="UP000236893">
    <property type="component" value="Unassembled WGS sequence"/>
</dbReference>
<dbReference type="GO" id="GO:0005886">
    <property type="term" value="C:plasma membrane"/>
    <property type="evidence" value="ECO:0007669"/>
    <property type="project" value="UniProtKB-SubCell"/>
</dbReference>
<feature type="transmembrane region" description="Helical" evidence="7">
    <location>
        <begin position="298"/>
        <end position="315"/>
    </location>
</feature>
<comment type="similarity">
    <text evidence="6">Belongs to the ThrE exporter (TC 2.A.79) family.</text>
</comment>
<feature type="domain" description="Threonine/Serine exporter ThrE" evidence="9">
    <location>
        <begin position="278"/>
        <end position="416"/>
    </location>
</feature>
<evidence type="ECO:0000256" key="6">
    <source>
        <dbReference type="ARBA" id="ARBA00034125"/>
    </source>
</evidence>
<protein>
    <recommendedName>
        <fullName evidence="12">Threonine/serine exporter family protein</fullName>
    </recommendedName>
</protein>
<evidence type="ECO:0000256" key="2">
    <source>
        <dbReference type="ARBA" id="ARBA00022475"/>
    </source>
</evidence>
<evidence type="ECO:0000313" key="11">
    <source>
        <dbReference type="Proteomes" id="UP000236893"/>
    </source>
</evidence>
<evidence type="ECO:0000256" key="5">
    <source>
        <dbReference type="ARBA" id="ARBA00023136"/>
    </source>
</evidence>
<feature type="transmembrane region" description="Helical" evidence="7">
    <location>
        <begin position="321"/>
        <end position="342"/>
    </location>
</feature>
<feature type="transmembrane region" description="Helical" evidence="7">
    <location>
        <begin position="396"/>
        <end position="416"/>
    </location>
</feature>
<dbReference type="InterPro" id="IPR024528">
    <property type="entry name" value="ThrE_2"/>
</dbReference>